<reference evidence="2" key="2">
    <citation type="submission" date="2014-02" db="EMBL/GenBank/DDBJ databases">
        <title>Complete Genome Sequence of Neisseria meningitides, serogroup A strain 510612.</title>
        <authorList>
            <person name="Zhang X."/>
            <person name="Zhang Y."/>
            <person name="Yang J."/>
            <person name="Zhu Y."/>
            <person name="Jin Q."/>
        </authorList>
    </citation>
    <scope>NUCLEOTIDE SEQUENCE</scope>
    <source>
        <strain evidence="2">NMA510612</strain>
    </source>
</reference>
<accession>X5F863</accession>
<protein>
    <submittedName>
        <fullName evidence="1">Uncharacterized protein</fullName>
    </submittedName>
</protein>
<dbReference type="Proteomes" id="UP000023582">
    <property type="component" value="Chromosome"/>
</dbReference>
<dbReference type="EMBL" id="CP007524">
    <property type="protein sequence ID" value="AHW75338.1"/>
    <property type="molecule type" value="Genomic_DNA"/>
</dbReference>
<reference evidence="1 2" key="1">
    <citation type="journal article" date="2014" name="Genome Announc.">
        <title>Complete Genome Sequence of Neisseria meningitidis Serogroup A Strain NMA510612, Isolated from a Patient with Bacterial Meningitis in China.</title>
        <authorList>
            <person name="Zhang Y."/>
            <person name="Yang J."/>
            <person name="Xu L."/>
            <person name="Zhu Y."/>
            <person name="Liu B."/>
            <person name="Shao Z."/>
            <person name="Zhang X."/>
            <person name="Jin Q."/>
        </authorList>
    </citation>
    <scope>NUCLEOTIDE SEQUENCE [LARGE SCALE GENOMIC DNA]</scope>
    <source>
        <strain evidence="2">NMA510612</strain>
    </source>
</reference>
<name>X5F863_NEIME</name>
<dbReference type="AlphaFoldDB" id="X5F863"/>
<organism evidence="1 2">
    <name type="scientific">Neisseria meningitidis</name>
    <dbReference type="NCBI Taxonomy" id="487"/>
    <lineage>
        <taxon>Bacteria</taxon>
        <taxon>Pseudomonadati</taxon>
        <taxon>Pseudomonadota</taxon>
        <taxon>Betaproteobacteria</taxon>
        <taxon>Neisseriales</taxon>
        <taxon>Neisseriaceae</taxon>
        <taxon>Neisseria</taxon>
    </lineage>
</organism>
<proteinExistence type="predicted"/>
<sequence length="59" mass="7071">MSVGRQGAKYVLKDGIINDFPRFFRRHPQILPQCCIKKRTYLLQKLKRPDKMQKFFEGT</sequence>
<evidence type="ECO:0000313" key="2">
    <source>
        <dbReference type="Proteomes" id="UP000023582"/>
    </source>
</evidence>
<dbReference type="KEGG" id="nmx:NMA510612_1038"/>
<evidence type="ECO:0000313" key="1">
    <source>
        <dbReference type="EMBL" id="AHW75338.1"/>
    </source>
</evidence>
<gene>
    <name evidence="1" type="ORF">NMA510612_1038</name>
</gene>